<dbReference type="GO" id="GO:0140662">
    <property type="term" value="F:ATP-dependent protein folding chaperone"/>
    <property type="evidence" value="ECO:0007669"/>
    <property type="project" value="InterPro"/>
</dbReference>
<reference evidence="5" key="1">
    <citation type="submission" date="2022-08" db="EMBL/GenBank/DDBJ databases">
        <authorList>
            <consortium name="DOE Joint Genome Institute"/>
            <person name="Min B."/>
            <person name="Riley R."/>
            <person name="Sierra-Patev S."/>
            <person name="Naranjo-Ortiz M."/>
            <person name="Looney B."/>
            <person name="Konkel Z."/>
            <person name="Slot J.C."/>
            <person name="Sakamoto Y."/>
            <person name="Steenwyk J.L."/>
            <person name="Rokas A."/>
            <person name="Carro J."/>
            <person name="Camarero S."/>
            <person name="Ferreira P."/>
            <person name="Molpeceres G."/>
            <person name="Ruiz-Duenas F.J."/>
            <person name="Serrano A."/>
            <person name="Henrissat B."/>
            <person name="Drula E."/>
            <person name="Hughes K.W."/>
            <person name="Mata J.L."/>
            <person name="Ishikawa N.K."/>
            <person name="Vargas-Isla R."/>
            <person name="Ushijima S."/>
            <person name="Smith C.A."/>
            <person name="Ahrendt S."/>
            <person name="Andreopoulos W."/>
            <person name="He G."/>
            <person name="Labutti K."/>
            <person name="Lipzen A."/>
            <person name="Ng V."/>
            <person name="Sandor L."/>
            <person name="Barry K."/>
            <person name="Martinez A.T."/>
            <person name="Xiao Y."/>
            <person name="Gibbons J.G."/>
            <person name="Terashima K."/>
            <person name="Hibbett D.S."/>
            <person name="Grigoriev I.V."/>
        </authorList>
    </citation>
    <scope>NUCLEOTIDE SEQUENCE</scope>
    <source>
        <strain evidence="5">TFB10291</strain>
    </source>
</reference>
<dbReference type="InterPro" id="IPR013126">
    <property type="entry name" value="Hsp_70_fam"/>
</dbReference>
<dbReference type="Gene3D" id="3.30.420.40">
    <property type="match status" value="1"/>
</dbReference>
<name>A0AA38NB44_9AGAR</name>
<evidence type="ECO:0000256" key="1">
    <source>
        <dbReference type="ARBA" id="ARBA00007381"/>
    </source>
</evidence>
<evidence type="ECO:0000313" key="5">
    <source>
        <dbReference type="EMBL" id="KAJ3780061.1"/>
    </source>
</evidence>
<dbReference type="AlphaFoldDB" id="A0AA38NB44"/>
<dbReference type="GO" id="GO:0005829">
    <property type="term" value="C:cytosol"/>
    <property type="evidence" value="ECO:0007669"/>
    <property type="project" value="TreeGrafter"/>
</dbReference>
<sequence length="175" mass="20227">MRTRVKGWSPWRAWRVWSHDYDDEEDKDNEHAEDDEDEDHEHDEDVGLEGLESRHRFTTLETTLAFRFELTFWVLVTGVDGEIILYHDTFILLKRYATAESEHLLTTDVAMYLGRLRDTASAELKTTVSDIVIAVPGWFTDVQRRAILDAASIANLNVPRIINDTTAVAFGSRFR</sequence>
<comment type="caution">
    <text evidence="5">The sequence shown here is derived from an EMBL/GenBank/DDBJ whole genome shotgun (WGS) entry which is preliminary data.</text>
</comment>
<organism evidence="5 6">
    <name type="scientific">Lentinula aff. detonsa</name>
    <dbReference type="NCBI Taxonomy" id="2804958"/>
    <lineage>
        <taxon>Eukaryota</taxon>
        <taxon>Fungi</taxon>
        <taxon>Dikarya</taxon>
        <taxon>Basidiomycota</taxon>
        <taxon>Agaricomycotina</taxon>
        <taxon>Agaricomycetes</taxon>
        <taxon>Agaricomycetidae</taxon>
        <taxon>Agaricales</taxon>
        <taxon>Marasmiineae</taxon>
        <taxon>Omphalotaceae</taxon>
        <taxon>Lentinula</taxon>
    </lineage>
</organism>
<dbReference type="Proteomes" id="UP001163798">
    <property type="component" value="Unassembled WGS sequence"/>
</dbReference>
<dbReference type="FunFam" id="3.30.420.40:FF:000171">
    <property type="entry name" value="Heat shock 70 kDa protein 4"/>
    <property type="match status" value="1"/>
</dbReference>
<dbReference type="GO" id="GO:0005634">
    <property type="term" value="C:nucleus"/>
    <property type="evidence" value="ECO:0007669"/>
    <property type="project" value="TreeGrafter"/>
</dbReference>
<dbReference type="PANTHER" id="PTHR45639">
    <property type="entry name" value="HSC70CB, ISOFORM G-RELATED"/>
    <property type="match status" value="1"/>
</dbReference>
<dbReference type="EMBL" id="MU793949">
    <property type="protein sequence ID" value="KAJ3780061.1"/>
    <property type="molecule type" value="Genomic_DNA"/>
</dbReference>
<evidence type="ECO:0000256" key="2">
    <source>
        <dbReference type="ARBA" id="ARBA00022741"/>
    </source>
</evidence>
<evidence type="ECO:0000256" key="3">
    <source>
        <dbReference type="ARBA" id="ARBA00022840"/>
    </source>
</evidence>
<dbReference type="GO" id="GO:0005524">
    <property type="term" value="F:ATP binding"/>
    <property type="evidence" value="ECO:0007669"/>
    <property type="project" value="UniProtKB-KW"/>
</dbReference>
<evidence type="ECO:0000313" key="6">
    <source>
        <dbReference type="Proteomes" id="UP001163798"/>
    </source>
</evidence>
<dbReference type="SUPFAM" id="SSF53067">
    <property type="entry name" value="Actin-like ATPase domain"/>
    <property type="match status" value="1"/>
</dbReference>
<proteinExistence type="inferred from homology"/>
<gene>
    <name evidence="5" type="ORF">GGU10DRAFT_419661</name>
</gene>
<comment type="similarity">
    <text evidence="1">Belongs to the heat shock protein 70 family.</text>
</comment>
<evidence type="ECO:0000256" key="4">
    <source>
        <dbReference type="SAM" id="MobiDB-lite"/>
    </source>
</evidence>
<feature type="region of interest" description="Disordered" evidence="4">
    <location>
        <begin position="23"/>
        <end position="45"/>
    </location>
</feature>
<keyword evidence="2" id="KW-0547">Nucleotide-binding</keyword>
<protein>
    <submittedName>
        <fullName evidence="5">Hsp70 protein-domain-containing protein</fullName>
    </submittedName>
</protein>
<dbReference type="InterPro" id="IPR043129">
    <property type="entry name" value="ATPase_NBD"/>
</dbReference>
<keyword evidence="3" id="KW-0067">ATP-binding</keyword>
<keyword evidence="6" id="KW-1185">Reference proteome</keyword>
<accession>A0AA38NB44</accession>
<dbReference type="PANTHER" id="PTHR45639:SF4">
    <property type="entry name" value="HSC70CB, ISOFORM G"/>
    <property type="match status" value="1"/>
</dbReference>
<dbReference type="Pfam" id="PF00012">
    <property type="entry name" value="HSP70"/>
    <property type="match status" value="1"/>
</dbReference>